<proteinExistence type="predicted"/>
<dbReference type="Pfam" id="PF12146">
    <property type="entry name" value="Hydrolase_4"/>
    <property type="match status" value="1"/>
</dbReference>
<sequence length="250" mass="27747">MMEKYPVIPEAEPFYYNGNRIGVLVQHGFTGTTQSMRQLGQAFAAHGYTVYGPRLKGHGTHYEDMDQTTYHDWLASAEEGYQKLRATCDDIFVAGLSMGGTIALHLALEHPEIKGIMLINAAIRMDALEEAILDTDARFLDAIGSDIKKAGVVELAYEKTPVSSVKGLLTLMENTRSRIGHITCPALILSSTEDHVVPPDNSRFIHQHLSSEDKEIVSLDHSYHVTTLDNDAEKIKQACTAFVHRLSHNQ</sequence>
<dbReference type="InterPro" id="IPR051044">
    <property type="entry name" value="MAG_DAG_Lipase"/>
</dbReference>
<keyword evidence="3" id="KW-1185">Reference proteome</keyword>
<dbReference type="RefSeq" id="WP_376846937.1">
    <property type="nucleotide sequence ID" value="NZ_JBHSFW010000012.1"/>
</dbReference>
<dbReference type="PANTHER" id="PTHR11614">
    <property type="entry name" value="PHOSPHOLIPASE-RELATED"/>
    <property type="match status" value="1"/>
</dbReference>
<dbReference type="PIRSF" id="PIRSF017388">
    <property type="entry name" value="Esterase_lipase"/>
    <property type="match status" value="1"/>
</dbReference>
<dbReference type="InterPro" id="IPR012354">
    <property type="entry name" value="Esterase_lipase"/>
</dbReference>
<protein>
    <submittedName>
        <fullName evidence="2">Alpha/beta hydrolase</fullName>
    </submittedName>
</protein>
<evidence type="ECO:0000259" key="1">
    <source>
        <dbReference type="Pfam" id="PF12146"/>
    </source>
</evidence>
<keyword evidence="2" id="KW-0378">Hydrolase</keyword>
<organism evidence="2 3">
    <name type="scientific">Camelliibacillus cellulosilyticus</name>
    <dbReference type="NCBI Taxonomy" id="2174486"/>
    <lineage>
        <taxon>Bacteria</taxon>
        <taxon>Bacillati</taxon>
        <taxon>Bacillota</taxon>
        <taxon>Bacilli</taxon>
        <taxon>Bacillales</taxon>
        <taxon>Sporolactobacillaceae</taxon>
        <taxon>Camelliibacillus</taxon>
    </lineage>
</organism>
<accession>A0ABV9GSB8</accession>
<dbReference type="GO" id="GO:0016787">
    <property type="term" value="F:hydrolase activity"/>
    <property type="evidence" value="ECO:0007669"/>
    <property type="project" value="UniProtKB-KW"/>
</dbReference>
<dbReference type="Gene3D" id="3.40.50.1820">
    <property type="entry name" value="alpha/beta hydrolase"/>
    <property type="match status" value="1"/>
</dbReference>
<dbReference type="InterPro" id="IPR022742">
    <property type="entry name" value="Hydrolase_4"/>
</dbReference>
<dbReference type="EMBL" id="JBHSFW010000012">
    <property type="protein sequence ID" value="MFC4619846.1"/>
    <property type="molecule type" value="Genomic_DNA"/>
</dbReference>
<feature type="domain" description="Serine aminopeptidase S33" evidence="1">
    <location>
        <begin position="23"/>
        <end position="230"/>
    </location>
</feature>
<name>A0ABV9GSB8_9BACL</name>
<evidence type="ECO:0000313" key="2">
    <source>
        <dbReference type="EMBL" id="MFC4619846.1"/>
    </source>
</evidence>
<dbReference type="SUPFAM" id="SSF53474">
    <property type="entry name" value="alpha/beta-Hydrolases"/>
    <property type="match status" value="1"/>
</dbReference>
<dbReference type="Proteomes" id="UP001596022">
    <property type="component" value="Unassembled WGS sequence"/>
</dbReference>
<dbReference type="InterPro" id="IPR029058">
    <property type="entry name" value="AB_hydrolase_fold"/>
</dbReference>
<reference evidence="3" key="1">
    <citation type="journal article" date="2019" name="Int. J. Syst. Evol. Microbiol.">
        <title>The Global Catalogue of Microorganisms (GCM) 10K type strain sequencing project: providing services to taxonomists for standard genome sequencing and annotation.</title>
        <authorList>
            <consortium name="The Broad Institute Genomics Platform"/>
            <consortium name="The Broad Institute Genome Sequencing Center for Infectious Disease"/>
            <person name="Wu L."/>
            <person name="Ma J."/>
        </authorList>
    </citation>
    <scope>NUCLEOTIDE SEQUENCE [LARGE SCALE GENOMIC DNA]</scope>
    <source>
        <strain evidence="3">CGMCC 1.16306</strain>
    </source>
</reference>
<comment type="caution">
    <text evidence="2">The sequence shown here is derived from an EMBL/GenBank/DDBJ whole genome shotgun (WGS) entry which is preliminary data.</text>
</comment>
<gene>
    <name evidence="2" type="ORF">ACFO4N_14130</name>
</gene>
<evidence type="ECO:0000313" key="3">
    <source>
        <dbReference type="Proteomes" id="UP001596022"/>
    </source>
</evidence>